<dbReference type="InterPro" id="IPR011006">
    <property type="entry name" value="CheY-like_superfamily"/>
</dbReference>
<dbReference type="CDD" id="cd00383">
    <property type="entry name" value="trans_reg_C"/>
    <property type="match status" value="1"/>
</dbReference>
<dbReference type="InterPro" id="IPR036388">
    <property type="entry name" value="WH-like_DNA-bd_sf"/>
</dbReference>
<keyword evidence="1 4" id="KW-0597">Phosphoprotein</keyword>
<dbReference type="SMART" id="SM00862">
    <property type="entry name" value="Trans_reg_C"/>
    <property type="match status" value="1"/>
</dbReference>
<feature type="domain" description="Response regulatory" evidence="6">
    <location>
        <begin position="4"/>
        <end position="119"/>
    </location>
</feature>
<evidence type="ECO:0000313" key="9">
    <source>
        <dbReference type="Proteomes" id="UP000244905"/>
    </source>
</evidence>
<dbReference type="InterPro" id="IPR039420">
    <property type="entry name" value="WalR-like"/>
</dbReference>
<dbReference type="Gene3D" id="1.10.10.10">
    <property type="entry name" value="Winged helix-like DNA-binding domain superfamily/Winged helix DNA-binding domain"/>
    <property type="match status" value="1"/>
</dbReference>
<evidence type="ECO:0000256" key="4">
    <source>
        <dbReference type="PROSITE-ProRule" id="PRU00169"/>
    </source>
</evidence>
<dbReference type="PROSITE" id="PS50110">
    <property type="entry name" value="RESPONSE_REGULATORY"/>
    <property type="match status" value="1"/>
</dbReference>
<dbReference type="SMART" id="SM00448">
    <property type="entry name" value="REC"/>
    <property type="match status" value="1"/>
</dbReference>
<evidence type="ECO:0000256" key="2">
    <source>
        <dbReference type="ARBA" id="ARBA00023012"/>
    </source>
</evidence>
<sequence>MSTRLLVIDDEESICEILKYNLEKGGYHVDMAFSAEEALEMDLTPYDLFIVDIMMERLSGFDFAKRLRNSSATEETPIIFCSALNGEDDTVMGLNIGADDYITKPFKISEMTARVNAVLRRTQIARRAREAAAATIAGDSALEPQIAYQGLRIDPNDKICSLDGEKIALTKTELEILAFFLTHRNRIYSREEIIRHVWADDVVVTNRTIDTNITRLRKKIGRYGNNIETRLGFGYGFKEKD</sequence>
<dbReference type="GO" id="GO:0006355">
    <property type="term" value="P:regulation of DNA-templated transcription"/>
    <property type="evidence" value="ECO:0007669"/>
    <property type="project" value="InterPro"/>
</dbReference>
<dbReference type="Gene3D" id="3.40.50.2300">
    <property type="match status" value="1"/>
</dbReference>
<dbReference type="RefSeq" id="WP_107032349.1">
    <property type="nucleotide sequence ID" value="NZ_PUEC01000015.1"/>
</dbReference>
<dbReference type="EMBL" id="PUEC01000015">
    <property type="protein sequence ID" value="PWB02140.1"/>
    <property type="molecule type" value="Genomic_DNA"/>
</dbReference>
<dbReference type="InterPro" id="IPR001867">
    <property type="entry name" value="OmpR/PhoB-type_DNA-bd"/>
</dbReference>
<dbReference type="PANTHER" id="PTHR48111:SF40">
    <property type="entry name" value="PHOSPHATE REGULON TRANSCRIPTIONAL REGULATORY PROTEIN PHOB"/>
    <property type="match status" value="1"/>
</dbReference>
<keyword evidence="3 5" id="KW-0238">DNA-binding</keyword>
<dbReference type="Gene3D" id="6.10.250.690">
    <property type="match status" value="1"/>
</dbReference>
<dbReference type="GO" id="GO:0000976">
    <property type="term" value="F:transcription cis-regulatory region binding"/>
    <property type="evidence" value="ECO:0007669"/>
    <property type="project" value="TreeGrafter"/>
</dbReference>
<dbReference type="SUPFAM" id="SSF52172">
    <property type="entry name" value="CheY-like"/>
    <property type="match status" value="1"/>
</dbReference>
<evidence type="ECO:0000259" key="6">
    <source>
        <dbReference type="PROSITE" id="PS50110"/>
    </source>
</evidence>
<dbReference type="Pfam" id="PF00072">
    <property type="entry name" value="Response_reg"/>
    <property type="match status" value="1"/>
</dbReference>
<name>A0A2V1IQF1_9BACT</name>
<dbReference type="GO" id="GO:0000156">
    <property type="term" value="F:phosphorelay response regulator activity"/>
    <property type="evidence" value="ECO:0007669"/>
    <property type="project" value="TreeGrafter"/>
</dbReference>
<keyword evidence="9" id="KW-1185">Reference proteome</keyword>
<evidence type="ECO:0000313" key="8">
    <source>
        <dbReference type="EMBL" id="PWB02140.1"/>
    </source>
</evidence>
<evidence type="ECO:0000256" key="5">
    <source>
        <dbReference type="PROSITE-ProRule" id="PRU01091"/>
    </source>
</evidence>
<organism evidence="8 9">
    <name type="scientific">Duncaniella muris</name>
    <dbReference type="NCBI Taxonomy" id="2094150"/>
    <lineage>
        <taxon>Bacteria</taxon>
        <taxon>Pseudomonadati</taxon>
        <taxon>Bacteroidota</taxon>
        <taxon>Bacteroidia</taxon>
        <taxon>Bacteroidales</taxon>
        <taxon>Muribaculaceae</taxon>
        <taxon>Duncaniella</taxon>
    </lineage>
</organism>
<comment type="caution">
    <text evidence="8">The sequence shown here is derived from an EMBL/GenBank/DDBJ whole genome shotgun (WGS) entry which is preliminary data.</text>
</comment>
<feature type="DNA-binding region" description="OmpR/PhoB-type" evidence="5">
    <location>
        <begin position="143"/>
        <end position="239"/>
    </location>
</feature>
<evidence type="ECO:0000256" key="1">
    <source>
        <dbReference type="ARBA" id="ARBA00022553"/>
    </source>
</evidence>
<accession>A0A2V1IQF1</accession>
<dbReference type="InterPro" id="IPR001789">
    <property type="entry name" value="Sig_transdc_resp-reg_receiver"/>
</dbReference>
<dbReference type="GO" id="GO:0005829">
    <property type="term" value="C:cytosol"/>
    <property type="evidence" value="ECO:0007669"/>
    <property type="project" value="TreeGrafter"/>
</dbReference>
<dbReference type="GeneID" id="82526209"/>
<dbReference type="Proteomes" id="UP000244905">
    <property type="component" value="Unassembled WGS sequence"/>
</dbReference>
<dbReference type="Pfam" id="PF00486">
    <property type="entry name" value="Trans_reg_C"/>
    <property type="match status" value="1"/>
</dbReference>
<feature type="modified residue" description="4-aspartylphosphate" evidence="4">
    <location>
        <position position="52"/>
    </location>
</feature>
<keyword evidence="2" id="KW-0902">Two-component regulatory system</keyword>
<dbReference type="InterPro" id="IPR016032">
    <property type="entry name" value="Sig_transdc_resp-reg_C-effctor"/>
</dbReference>
<evidence type="ECO:0000256" key="3">
    <source>
        <dbReference type="ARBA" id="ARBA00023125"/>
    </source>
</evidence>
<evidence type="ECO:0000259" key="7">
    <source>
        <dbReference type="PROSITE" id="PS51755"/>
    </source>
</evidence>
<dbReference type="PROSITE" id="PS51755">
    <property type="entry name" value="OMPR_PHOB"/>
    <property type="match status" value="1"/>
</dbReference>
<dbReference type="SUPFAM" id="SSF46894">
    <property type="entry name" value="C-terminal effector domain of the bipartite response regulators"/>
    <property type="match status" value="1"/>
</dbReference>
<dbReference type="GO" id="GO:0032993">
    <property type="term" value="C:protein-DNA complex"/>
    <property type="evidence" value="ECO:0007669"/>
    <property type="project" value="TreeGrafter"/>
</dbReference>
<dbReference type="PANTHER" id="PTHR48111">
    <property type="entry name" value="REGULATOR OF RPOS"/>
    <property type="match status" value="1"/>
</dbReference>
<reference evidence="9" key="1">
    <citation type="submission" date="2018-02" db="EMBL/GenBank/DDBJ databases">
        <authorList>
            <person name="Clavel T."/>
            <person name="Strowig T."/>
        </authorList>
    </citation>
    <scope>NUCLEOTIDE SEQUENCE [LARGE SCALE GENOMIC DNA]</scope>
    <source>
        <strain evidence="9">DSM 103720</strain>
    </source>
</reference>
<protein>
    <submittedName>
        <fullName evidence="8">DNA-binding response regulator</fullName>
    </submittedName>
</protein>
<proteinExistence type="predicted"/>
<dbReference type="AlphaFoldDB" id="A0A2V1IQF1"/>
<gene>
    <name evidence="8" type="ORF">C5O23_07610</name>
</gene>
<feature type="domain" description="OmpR/PhoB-type" evidence="7">
    <location>
        <begin position="143"/>
        <end position="239"/>
    </location>
</feature>